<feature type="domain" description="RRM" evidence="5">
    <location>
        <begin position="397"/>
        <end position="471"/>
    </location>
</feature>
<dbReference type="SMART" id="SM00360">
    <property type="entry name" value="RRM"/>
    <property type="match status" value="4"/>
</dbReference>
<dbReference type="FunFam" id="3.30.70.330:FF:000341">
    <property type="entry name" value="Hephaestus, isoform C"/>
    <property type="match status" value="1"/>
</dbReference>
<evidence type="ECO:0000256" key="1">
    <source>
        <dbReference type="ARBA" id="ARBA00022553"/>
    </source>
</evidence>
<dbReference type="GO" id="GO:0003723">
    <property type="term" value="F:RNA binding"/>
    <property type="evidence" value="ECO:0007669"/>
    <property type="project" value="UniProtKB-UniRule"/>
</dbReference>
<sequence length="590" mass="64260">MFLSYYPYGQPTALVPPSPASHPSPAAQTILSAPSHLARSFTPQDLFVPVTAAVTTGHLPQHPQSLPANLSAVTPIVICRKVPVKSELKRGSEELMSHGTMVANGLSPHQSPSEITDAKKAKLDGAVIPPSRVVHIRSLPGEAGETDIVQLGMSFGKMTNVLVLKQKNQAFLEFQDESSAVAMVAYFQANPAQVRLKPVFVQFSNHKELKTDASHAFQNHNAQAALQAAHSVMGSDEQSTILRVIVDNAFYPVSLEILHQLFIKFGKVLKIITFTKNNTFQALIQMSDAISAAAAKTSLDGQNIYNGCNTLKIDYSKLSNLNVKYNNDKSRDFTRPDLPTGDLNLDAMSLGAPGYGIPGLPMGAMSAMNAMGAFGIPHTALGAARIGLPLTAAMGSAVILVSNLDEEMVTPDALFTLFGVYGDVHRVKVLFNKKDNALIQMADPHQAQLAITYLDKARVWGKQIRVAQSKHQLVQMPKEGQSDAGLTKDYVNSPLHRFKRPGSKNCQNIFPPSQVLHLSNIPAHVTEDNLTTWFSEHGAVKAFKFFPKDRKMALIQMNTVEEAIHALIAMHNYQMGESCHLRVSFSKSTI</sequence>
<feature type="domain" description="RRM" evidence="5">
    <location>
        <begin position="514"/>
        <end position="588"/>
    </location>
</feature>
<dbReference type="RefSeq" id="XP_055885889.1">
    <property type="nucleotide sequence ID" value="XM_056029914.1"/>
</dbReference>
<reference evidence="6" key="1">
    <citation type="submission" date="2020-05" db="UniProtKB">
        <authorList>
            <consortium name="EnsemblMetazoa"/>
        </authorList>
    </citation>
    <scope>IDENTIFICATION</scope>
    <source>
        <strain evidence="6">BB02</strain>
    </source>
</reference>
<evidence type="ECO:0000313" key="8">
    <source>
        <dbReference type="Proteomes" id="UP001165740"/>
    </source>
</evidence>
<proteinExistence type="predicted"/>
<dbReference type="InterPro" id="IPR006536">
    <property type="entry name" value="HnRNP-L/PTB"/>
</dbReference>
<dbReference type="VEuPathDB" id="VectorBase:BGLB016815"/>
<evidence type="ECO:0000313" key="6">
    <source>
        <dbReference type="EnsemblMetazoa" id="BGLB016815-PL"/>
    </source>
</evidence>
<evidence type="ECO:0000313" key="7">
    <source>
        <dbReference type="Proteomes" id="UP000076420"/>
    </source>
</evidence>
<feature type="domain" description="RRM" evidence="5">
    <location>
        <begin position="242"/>
        <end position="318"/>
    </location>
</feature>
<dbReference type="Pfam" id="PF22976">
    <property type="entry name" value="RRM_10"/>
    <property type="match status" value="1"/>
</dbReference>
<protein>
    <submittedName>
        <fullName evidence="9">Polypyrimidine tract-binding protein 2-like isoform X6</fullName>
    </submittedName>
</protein>
<keyword evidence="3 4" id="KW-0694">RNA-binding</keyword>
<dbReference type="OrthoDB" id="296632at2759"/>
<gene>
    <name evidence="6" type="primary">106062466</name>
    <name evidence="9" type="synonym">LOC106062466</name>
</gene>
<dbReference type="PROSITE" id="PS50102">
    <property type="entry name" value="RRM"/>
    <property type="match status" value="4"/>
</dbReference>
<dbReference type="CDD" id="cd12423">
    <property type="entry name" value="RRM3_PTBP1_like"/>
    <property type="match status" value="1"/>
</dbReference>
<name>A0A2C9K9T5_BIOGL</name>
<dbReference type="Gene3D" id="3.30.70.330">
    <property type="match status" value="4"/>
</dbReference>
<dbReference type="Pfam" id="PF13893">
    <property type="entry name" value="RRM_5"/>
    <property type="match status" value="1"/>
</dbReference>
<dbReference type="CDD" id="cd12425">
    <property type="entry name" value="RRM4_PTBP1_like"/>
    <property type="match status" value="1"/>
</dbReference>
<dbReference type="CDD" id="cd12693">
    <property type="entry name" value="RRM2_PTBP1_like"/>
    <property type="match status" value="1"/>
</dbReference>
<dbReference type="InterPro" id="IPR055204">
    <property type="entry name" value="HNRNPL_RRM"/>
</dbReference>
<dbReference type="InterPro" id="IPR021790">
    <property type="entry name" value="PTBP1-like_RRM2"/>
</dbReference>
<dbReference type="GO" id="GO:0005634">
    <property type="term" value="C:nucleus"/>
    <property type="evidence" value="ECO:0007669"/>
    <property type="project" value="InterPro"/>
</dbReference>
<dbReference type="NCBIfam" id="TIGR01649">
    <property type="entry name" value="hnRNP-L_PTB"/>
    <property type="match status" value="1"/>
</dbReference>
<keyword evidence="2" id="KW-0677">Repeat</keyword>
<evidence type="ECO:0000256" key="2">
    <source>
        <dbReference type="ARBA" id="ARBA00022737"/>
    </source>
</evidence>
<accession>A0A2C9K9T5</accession>
<dbReference type="Pfam" id="PF11835">
    <property type="entry name" value="RRM_8"/>
    <property type="match status" value="1"/>
</dbReference>
<dbReference type="InterPro" id="IPR000504">
    <property type="entry name" value="RRM_dom"/>
</dbReference>
<evidence type="ECO:0000256" key="3">
    <source>
        <dbReference type="ARBA" id="ARBA00022884"/>
    </source>
</evidence>
<dbReference type="SUPFAM" id="SSF54928">
    <property type="entry name" value="RNA-binding domain, RBD"/>
    <property type="match status" value="3"/>
</dbReference>
<dbReference type="Proteomes" id="UP000076420">
    <property type="component" value="Unassembled WGS sequence"/>
</dbReference>
<dbReference type="InterPro" id="IPR035979">
    <property type="entry name" value="RBD_domain_sf"/>
</dbReference>
<dbReference type="GO" id="GO:0006397">
    <property type="term" value="P:mRNA processing"/>
    <property type="evidence" value="ECO:0007669"/>
    <property type="project" value="InterPro"/>
</dbReference>
<dbReference type="PANTHER" id="PTHR15592">
    <property type="entry name" value="MATRIN 3/NUCLEAR PROTEIN 220-RELATED"/>
    <property type="match status" value="1"/>
</dbReference>
<evidence type="ECO:0000259" key="5">
    <source>
        <dbReference type="PROSITE" id="PS50102"/>
    </source>
</evidence>
<dbReference type="AlphaFoldDB" id="A0A2C9K9T5"/>
<dbReference type="VEuPathDB" id="VectorBase:BGLAX_035789"/>
<evidence type="ECO:0000256" key="4">
    <source>
        <dbReference type="PROSITE-ProRule" id="PRU00176"/>
    </source>
</evidence>
<evidence type="ECO:0000313" key="9">
    <source>
        <dbReference type="RefSeq" id="XP_055885889.1"/>
    </source>
</evidence>
<dbReference type="CDD" id="cd12421">
    <property type="entry name" value="RRM1_PTBP1_hnRNPL_like"/>
    <property type="match status" value="1"/>
</dbReference>
<dbReference type="InterPro" id="IPR012677">
    <property type="entry name" value="Nucleotide-bd_a/b_plait_sf"/>
</dbReference>
<dbReference type="FunFam" id="3.30.70.330:FF:000018">
    <property type="entry name" value="Polypyrimidine tract-binding protein 2 isoform 1"/>
    <property type="match status" value="1"/>
</dbReference>
<keyword evidence="1" id="KW-0597">Phosphoprotein</keyword>
<keyword evidence="8" id="KW-1185">Reference proteome</keyword>
<dbReference type="Proteomes" id="UP001165740">
    <property type="component" value="Chromosome 5"/>
</dbReference>
<dbReference type="EnsemblMetazoa" id="BGLB016815-RL">
    <property type="protein sequence ID" value="BGLB016815-PL"/>
    <property type="gene ID" value="BGLB016815"/>
</dbReference>
<reference evidence="9" key="2">
    <citation type="submission" date="2025-04" db="UniProtKB">
        <authorList>
            <consortium name="RefSeq"/>
        </authorList>
    </citation>
    <scope>IDENTIFICATION</scope>
</reference>
<feature type="domain" description="RRM" evidence="5">
    <location>
        <begin position="132"/>
        <end position="206"/>
    </location>
</feature>
<organism evidence="6 7">
    <name type="scientific">Biomphalaria glabrata</name>
    <name type="common">Bloodfluke planorb</name>
    <name type="synonym">Freshwater snail</name>
    <dbReference type="NCBI Taxonomy" id="6526"/>
    <lineage>
        <taxon>Eukaryota</taxon>
        <taxon>Metazoa</taxon>
        <taxon>Spiralia</taxon>
        <taxon>Lophotrochozoa</taxon>
        <taxon>Mollusca</taxon>
        <taxon>Gastropoda</taxon>
        <taxon>Heterobranchia</taxon>
        <taxon>Euthyneura</taxon>
        <taxon>Panpulmonata</taxon>
        <taxon>Hygrophila</taxon>
        <taxon>Lymnaeoidea</taxon>
        <taxon>Planorbidae</taxon>
        <taxon>Biomphalaria</taxon>
    </lineage>
</organism>